<keyword evidence="1" id="KW-0812">Transmembrane</keyword>
<keyword evidence="1" id="KW-0472">Membrane</keyword>
<reference evidence="3" key="1">
    <citation type="submission" date="2016-11" db="EMBL/GenBank/DDBJ databases">
        <authorList>
            <person name="Varghese N."/>
            <person name="Submissions S."/>
        </authorList>
    </citation>
    <scope>NUCLEOTIDE SEQUENCE [LARGE SCALE GENOMIC DNA]</scope>
    <source>
        <strain evidence="3">DSM 27370</strain>
    </source>
</reference>
<gene>
    <name evidence="2" type="ORF">SAMN05444362_109125</name>
</gene>
<accession>A0A1M5E293</accession>
<dbReference type="Proteomes" id="UP000184480">
    <property type="component" value="Unassembled WGS sequence"/>
</dbReference>
<keyword evidence="3" id="KW-1185">Reference proteome</keyword>
<evidence type="ECO:0000313" key="3">
    <source>
        <dbReference type="Proteomes" id="UP000184480"/>
    </source>
</evidence>
<evidence type="ECO:0000256" key="1">
    <source>
        <dbReference type="SAM" id="Phobius"/>
    </source>
</evidence>
<dbReference type="Gene3D" id="2.40.160.130">
    <property type="entry name" value="Capsule assembly protein Wzi"/>
    <property type="match status" value="1"/>
</dbReference>
<dbReference type="AlphaFoldDB" id="A0A1M5E293"/>
<keyword evidence="1" id="KW-1133">Transmembrane helix</keyword>
<dbReference type="InterPro" id="IPR038636">
    <property type="entry name" value="Wzi_sf"/>
</dbReference>
<dbReference type="EMBL" id="FQUC01000009">
    <property type="protein sequence ID" value="SHF73254.1"/>
    <property type="molecule type" value="Genomic_DNA"/>
</dbReference>
<organism evidence="2 3">
    <name type="scientific">Dysgonomonas macrotermitis</name>
    <dbReference type="NCBI Taxonomy" id="1346286"/>
    <lineage>
        <taxon>Bacteria</taxon>
        <taxon>Pseudomonadati</taxon>
        <taxon>Bacteroidota</taxon>
        <taxon>Bacteroidia</taxon>
        <taxon>Bacteroidales</taxon>
        <taxon>Dysgonomonadaceae</taxon>
        <taxon>Dysgonomonas</taxon>
    </lineage>
</organism>
<evidence type="ECO:0000313" key="2">
    <source>
        <dbReference type="EMBL" id="SHF73254.1"/>
    </source>
</evidence>
<feature type="transmembrane region" description="Helical" evidence="1">
    <location>
        <begin position="32"/>
        <end position="50"/>
    </location>
</feature>
<proteinExistence type="predicted"/>
<protein>
    <submittedName>
        <fullName evidence="2">Capsule assembly protein Wzi</fullName>
    </submittedName>
</protein>
<sequence length="539" mass="61479">MTWFLKGENACFFITFVRFLIYNSKFMNKTKYYFSFLALFFMGSLAAQNVSENENRLKNDTARVAICGFVPRQYNDVPDGFLVKAETMGTFSDGDFAPFWLTNNQFGLGSAETNKEYLRINSLLNRNYGSGNSNVLLSVGIDMLVSHNLQSDFYFHQLYADLKYKKALLSVGAKERYSLFKNKDLSTGGMTLSANARPIPQVEVSIPDFITVPYTKGYLQFMGGLSYGWFGDDKFKRKNVDDGYYAEKVLYHRKYGFLKFEKVPEWSFIVGAEMDTQWGGHFYHAGEYWEKGSAKIGDFFKVLLPMKGGGDSNLTDRQNIVGNVYGSTHFIVSHKRKDFTVKAYHEHFFEDHSGLFFKNMPDGLYGIEVNLNKKGWLTGILFEYLHTKDQSGPFLWDKNDAIPVQVSGGDNYYNHVDYASLTNYGFVLGNPLLTSPIYNKGQSLTVYNTRLSSFNGGISGYIISDLKYRALVTYSRSWGTPFVPSRSIRNQFSSMLETVYTNRNLRDWTFSGAVAYDNSNMVGDNVGVQFKISKLFRIQ</sequence>
<dbReference type="STRING" id="1346286.SAMN05444362_109125"/>
<name>A0A1M5E293_9BACT</name>